<dbReference type="InterPro" id="IPR046947">
    <property type="entry name" value="LytR-like"/>
</dbReference>
<dbReference type="Pfam" id="PF00072">
    <property type="entry name" value="Response_reg"/>
    <property type="match status" value="1"/>
</dbReference>
<evidence type="ECO:0000313" key="7">
    <source>
        <dbReference type="Proteomes" id="UP000321528"/>
    </source>
</evidence>
<dbReference type="PROSITE" id="PS50110">
    <property type="entry name" value="RESPONSE_REGULATORY"/>
    <property type="match status" value="1"/>
</dbReference>
<keyword evidence="1" id="KW-0597">Phosphoprotein</keyword>
<dbReference type="InterPro" id="IPR011006">
    <property type="entry name" value="CheY-like_superfamily"/>
</dbReference>
<dbReference type="PROSITE" id="PS50930">
    <property type="entry name" value="HTH_LYTTR"/>
    <property type="match status" value="1"/>
</dbReference>
<gene>
    <name evidence="4" type="ORF">D2U88_17770</name>
    <name evidence="5" type="ORF">FQ019_17560</name>
</gene>
<evidence type="ECO:0000259" key="2">
    <source>
        <dbReference type="PROSITE" id="PS50110"/>
    </source>
</evidence>
<dbReference type="Gene3D" id="3.40.50.2300">
    <property type="match status" value="1"/>
</dbReference>
<proteinExistence type="predicted"/>
<dbReference type="OrthoDB" id="2168082at2"/>
<feature type="domain" description="HTH LytTR-type" evidence="3">
    <location>
        <begin position="133"/>
        <end position="204"/>
    </location>
</feature>
<reference evidence="5 7" key="2">
    <citation type="submission" date="2019-07" db="EMBL/GenBank/DDBJ databases">
        <title>Draft genome of two Muricauda strains isolated from deep sea.</title>
        <authorList>
            <person name="Sun C."/>
        </authorList>
    </citation>
    <scope>NUCLEOTIDE SEQUENCE [LARGE SCALE GENOMIC DNA]</scope>
    <source>
        <strain evidence="5 7">NH166</strain>
    </source>
</reference>
<comment type="caution">
    <text evidence="4">The sequence shown here is derived from an EMBL/GenBank/DDBJ whole genome shotgun (WGS) entry which is preliminary data.</text>
</comment>
<reference evidence="4 6" key="1">
    <citation type="submission" date="2018-08" db="EMBL/GenBank/DDBJ databases">
        <title>Proposal of Muricauda 72 sp.nov. and Muricauda NH166 sp.nov., isolated from seawater.</title>
        <authorList>
            <person name="Cheng H."/>
            <person name="Wu Y.-H."/>
            <person name="Guo L.-L."/>
            <person name="Xu X.-W."/>
        </authorList>
    </citation>
    <scope>NUCLEOTIDE SEQUENCE [LARGE SCALE GENOMIC DNA]</scope>
    <source>
        <strain evidence="4 6">NH166</strain>
    </source>
</reference>
<dbReference type="Proteomes" id="UP000321528">
    <property type="component" value="Unassembled WGS sequence"/>
</dbReference>
<evidence type="ECO:0000256" key="1">
    <source>
        <dbReference type="PROSITE-ProRule" id="PRU00169"/>
    </source>
</evidence>
<dbReference type="GO" id="GO:0003677">
    <property type="term" value="F:DNA binding"/>
    <property type="evidence" value="ECO:0007669"/>
    <property type="project" value="UniProtKB-KW"/>
</dbReference>
<organism evidence="4 6">
    <name type="scientific">Flagellimonas aequoris</name>
    <dbReference type="NCBI Taxonomy" id="2306997"/>
    <lineage>
        <taxon>Bacteria</taxon>
        <taxon>Pseudomonadati</taxon>
        <taxon>Bacteroidota</taxon>
        <taxon>Flavobacteriia</taxon>
        <taxon>Flavobacteriales</taxon>
        <taxon>Flavobacteriaceae</taxon>
        <taxon>Flagellimonas</taxon>
    </lineage>
</organism>
<protein>
    <submittedName>
        <fullName evidence="4">DNA-binding response regulator</fullName>
    </submittedName>
    <submittedName>
        <fullName evidence="5">Response regulator transcription factor</fullName>
    </submittedName>
</protein>
<feature type="modified residue" description="4-aspartylphosphate" evidence="1">
    <location>
        <position position="53"/>
    </location>
</feature>
<evidence type="ECO:0000313" key="5">
    <source>
        <dbReference type="EMBL" id="TXJ99214.1"/>
    </source>
</evidence>
<evidence type="ECO:0000313" key="4">
    <source>
        <dbReference type="EMBL" id="RIV67393.1"/>
    </source>
</evidence>
<dbReference type="SMART" id="SM00448">
    <property type="entry name" value="REC"/>
    <property type="match status" value="1"/>
</dbReference>
<dbReference type="Pfam" id="PF04397">
    <property type="entry name" value="LytTR"/>
    <property type="match status" value="1"/>
</dbReference>
<dbReference type="AlphaFoldDB" id="A0A418N248"/>
<evidence type="ECO:0000313" key="6">
    <source>
        <dbReference type="Proteomes" id="UP000284189"/>
    </source>
</evidence>
<dbReference type="SUPFAM" id="SSF52172">
    <property type="entry name" value="CheY-like"/>
    <property type="match status" value="1"/>
</dbReference>
<dbReference type="Proteomes" id="UP000284189">
    <property type="component" value="Unassembled WGS sequence"/>
</dbReference>
<feature type="domain" description="Response regulatory" evidence="2">
    <location>
        <begin position="2"/>
        <end position="112"/>
    </location>
</feature>
<dbReference type="InterPro" id="IPR001789">
    <property type="entry name" value="Sig_transdc_resp-reg_receiver"/>
</dbReference>
<keyword evidence="7" id="KW-1185">Reference proteome</keyword>
<evidence type="ECO:0000259" key="3">
    <source>
        <dbReference type="PROSITE" id="PS50930"/>
    </source>
</evidence>
<sequence>MKCIIIDDEPLAREGMVDMVSSRNDLKLLGAFKNISQAKLFLNSNTVDLIFLDIEMPGINGLEFAKTIEDSMVIFATAYKEYAIDSYAVDAIGYLLKPILRSQFEKAVDKAFTFHKLIEEGGSKRNEMSTDFLFIKSERRYYKIQYEKILFIEGLKDYVVVHTAKDKVITALNLKAIHEKLPKKHFLRVSKSYIVNESAIDSFDHYTIYIREHEIPLSKVYQEDFYNSYISKS</sequence>
<dbReference type="EMBL" id="VNWL01000030">
    <property type="protein sequence ID" value="TXJ99214.1"/>
    <property type="molecule type" value="Genomic_DNA"/>
</dbReference>
<dbReference type="GO" id="GO:0000156">
    <property type="term" value="F:phosphorelay response regulator activity"/>
    <property type="evidence" value="ECO:0007669"/>
    <property type="project" value="InterPro"/>
</dbReference>
<dbReference type="SMART" id="SM00850">
    <property type="entry name" value="LytTR"/>
    <property type="match status" value="1"/>
</dbReference>
<dbReference type="EMBL" id="QXFJ01000031">
    <property type="protein sequence ID" value="RIV67393.1"/>
    <property type="molecule type" value="Genomic_DNA"/>
</dbReference>
<dbReference type="Gene3D" id="2.40.50.1020">
    <property type="entry name" value="LytTr DNA-binding domain"/>
    <property type="match status" value="1"/>
</dbReference>
<dbReference type="PANTHER" id="PTHR37299">
    <property type="entry name" value="TRANSCRIPTIONAL REGULATOR-RELATED"/>
    <property type="match status" value="1"/>
</dbReference>
<keyword evidence="4" id="KW-0238">DNA-binding</keyword>
<dbReference type="RefSeq" id="WP_119641900.1">
    <property type="nucleotide sequence ID" value="NZ_QXFJ01000031.1"/>
</dbReference>
<name>A0A418N248_9FLAO</name>
<dbReference type="PANTHER" id="PTHR37299:SF1">
    <property type="entry name" value="STAGE 0 SPORULATION PROTEIN A HOMOLOG"/>
    <property type="match status" value="1"/>
</dbReference>
<accession>A0A418N248</accession>
<dbReference type="InterPro" id="IPR007492">
    <property type="entry name" value="LytTR_DNA-bd_dom"/>
</dbReference>